<dbReference type="AlphaFoldDB" id="A0A2A4GV12"/>
<reference evidence="3 4" key="1">
    <citation type="journal article" date="2017" name="PLoS ONE">
        <title>Development of a real-time PCR for detection of Staphylococcus pseudintermedius using a novel automated comparison of whole-genome sequences.</title>
        <authorList>
            <person name="Verstappen K.M."/>
            <person name="Huijbregts L."/>
            <person name="Spaninks M."/>
            <person name="Wagenaar J.A."/>
            <person name="Fluit A.C."/>
            <person name="Duim B."/>
        </authorList>
    </citation>
    <scope>NUCLEOTIDE SEQUENCE [LARGE SCALE GENOMIC DNA]</scope>
    <source>
        <strain evidence="3 4">215070706401-1</strain>
    </source>
</reference>
<feature type="domain" description="Transposase IS116/IS110/IS902 C-terminal" evidence="2">
    <location>
        <begin position="271"/>
        <end position="347"/>
    </location>
</feature>
<evidence type="ECO:0000259" key="2">
    <source>
        <dbReference type="Pfam" id="PF02371"/>
    </source>
</evidence>
<dbReference type="NCBIfam" id="NF033542">
    <property type="entry name" value="transpos_IS110"/>
    <property type="match status" value="1"/>
</dbReference>
<dbReference type="PANTHER" id="PTHR33055">
    <property type="entry name" value="TRANSPOSASE FOR INSERTION SEQUENCE ELEMENT IS1111A"/>
    <property type="match status" value="1"/>
</dbReference>
<dbReference type="Pfam" id="PF01548">
    <property type="entry name" value="DEDD_Tnp_IS110"/>
    <property type="match status" value="1"/>
</dbReference>
<dbReference type="GO" id="GO:0004803">
    <property type="term" value="F:transposase activity"/>
    <property type="evidence" value="ECO:0007669"/>
    <property type="project" value="InterPro"/>
</dbReference>
<dbReference type="InterPro" id="IPR002525">
    <property type="entry name" value="Transp_IS110-like_N"/>
</dbReference>
<dbReference type="GO" id="GO:0006313">
    <property type="term" value="P:DNA transposition"/>
    <property type="evidence" value="ECO:0007669"/>
    <property type="project" value="InterPro"/>
</dbReference>
<evidence type="ECO:0000259" key="1">
    <source>
        <dbReference type="Pfam" id="PF01548"/>
    </source>
</evidence>
<evidence type="ECO:0000313" key="4">
    <source>
        <dbReference type="Proteomes" id="UP000218335"/>
    </source>
</evidence>
<dbReference type="GO" id="GO:0003677">
    <property type="term" value="F:DNA binding"/>
    <property type="evidence" value="ECO:0007669"/>
    <property type="project" value="InterPro"/>
</dbReference>
<sequence length="402" mass="46868">MIFINCLGIDISKSESVVAHYKDEVLVKELVIQNNQNGYRHLENYIKHLDSLFILFESTGIYSRGMKRFCAVHKIDYLEMNPLEAKFKMSSLRSWKTDKSDAHKLALLAFRMKGSKVQRQSEEIYFELRERARFHLEMETNQNRLKVELVETLHQTFPGLEKLFTNRYSKIALNIAKTFPHPDYVSMLPDDELVEKVLHSTDKGISVNKAHKYAQKLIKIKNNSFPNVDKSSFLIKKVQYLCDKLLIAIEEMKAFDQEMIDLARNTTEFENIISIPGIGELTAALLIGELGNIREFKTNKQLNAFVGIDIKRYQSGTSKSRDTINKRGNKKARRLLYLIIMNIIRGRNHYQSHIVDYYYKLREQPHGKPHKTAVIASINRLLKTIHYLIVNDKLYDYQKAPH</sequence>
<dbReference type="InterPro" id="IPR003346">
    <property type="entry name" value="Transposase_20"/>
</dbReference>
<feature type="domain" description="Transposase IS110-like N-terminal" evidence="1">
    <location>
        <begin position="7"/>
        <end position="158"/>
    </location>
</feature>
<dbReference type="Pfam" id="PF02371">
    <property type="entry name" value="Transposase_20"/>
    <property type="match status" value="1"/>
</dbReference>
<accession>A0A2A4GV12</accession>
<evidence type="ECO:0000313" key="3">
    <source>
        <dbReference type="EMBL" id="PCF52843.1"/>
    </source>
</evidence>
<dbReference type="PANTHER" id="PTHR33055:SF13">
    <property type="entry name" value="TRANSPOSASE"/>
    <property type="match status" value="1"/>
</dbReference>
<proteinExistence type="predicted"/>
<dbReference type="InterPro" id="IPR047650">
    <property type="entry name" value="Transpos_IS110"/>
</dbReference>
<dbReference type="Proteomes" id="UP000218335">
    <property type="component" value="Unassembled WGS sequence"/>
</dbReference>
<name>A0A2A4GV12_9STAP</name>
<dbReference type="EMBL" id="MWUU01000032">
    <property type="protein sequence ID" value="PCF52843.1"/>
    <property type="molecule type" value="Genomic_DNA"/>
</dbReference>
<comment type="caution">
    <text evidence="3">The sequence shown here is derived from an EMBL/GenBank/DDBJ whole genome shotgun (WGS) entry which is preliminary data.</text>
</comment>
<protein>
    <submittedName>
        <fullName evidence="3">IS110 family transposase</fullName>
    </submittedName>
</protein>
<gene>
    <name evidence="3" type="ORF">B5C08_12445</name>
</gene>
<organism evidence="3 4">
    <name type="scientific">Staphylococcus delphini</name>
    <dbReference type="NCBI Taxonomy" id="53344"/>
    <lineage>
        <taxon>Bacteria</taxon>
        <taxon>Bacillati</taxon>
        <taxon>Bacillota</taxon>
        <taxon>Bacilli</taxon>
        <taxon>Bacillales</taxon>
        <taxon>Staphylococcaceae</taxon>
        <taxon>Staphylococcus</taxon>
        <taxon>Staphylococcus intermedius group</taxon>
    </lineage>
</organism>